<sequence>MKTSTEEAGRGEDRATRRGEDEESIGVEALEDEEASASSHPALHPSPAAYAANAAAVRTRMRRKVEASTAGGRS</sequence>
<organism evidence="2 3">
    <name type="scientific">Oryza sativa subsp. japonica</name>
    <name type="common">Rice</name>
    <dbReference type="NCBI Taxonomy" id="39947"/>
    <lineage>
        <taxon>Eukaryota</taxon>
        <taxon>Viridiplantae</taxon>
        <taxon>Streptophyta</taxon>
        <taxon>Embryophyta</taxon>
        <taxon>Tracheophyta</taxon>
        <taxon>Spermatophyta</taxon>
        <taxon>Magnoliopsida</taxon>
        <taxon>Liliopsida</taxon>
        <taxon>Poales</taxon>
        <taxon>Poaceae</taxon>
        <taxon>BOP clade</taxon>
        <taxon>Oryzoideae</taxon>
        <taxon>Oryzeae</taxon>
        <taxon>Oryzinae</taxon>
        <taxon>Oryza</taxon>
        <taxon>Oryza sativa</taxon>
    </lineage>
</organism>
<dbReference type="Proteomes" id="UP000059680">
    <property type="component" value="Chromosome 6"/>
</dbReference>
<protein>
    <submittedName>
        <fullName evidence="2">Os06g0720350 protein</fullName>
    </submittedName>
</protein>
<gene>
    <name evidence="2" type="ordered locus">Os06g0720350</name>
    <name evidence="2" type="ORF">OSNPB_060720350</name>
</gene>
<reference evidence="2 3" key="3">
    <citation type="journal article" date="2013" name="Rice">
        <title>Improvement of the Oryza sativa Nipponbare reference genome using next generation sequence and optical map data.</title>
        <authorList>
            <person name="Kawahara Y."/>
            <person name="de la Bastide M."/>
            <person name="Hamilton J.P."/>
            <person name="Kanamori H."/>
            <person name="McCombie W.R."/>
            <person name="Ouyang S."/>
            <person name="Schwartz D.C."/>
            <person name="Tanaka T."/>
            <person name="Wu J."/>
            <person name="Zhou S."/>
            <person name="Childs K.L."/>
            <person name="Davidson R.M."/>
            <person name="Lin H."/>
            <person name="Quesada-Ocampo L."/>
            <person name="Vaillancourt B."/>
            <person name="Sakai H."/>
            <person name="Lee S.S."/>
            <person name="Kim J."/>
            <person name="Numa H."/>
            <person name="Itoh T."/>
            <person name="Buell C.R."/>
            <person name="Matsumoto T."/>
        </authorList>
    </citation>
    <scope>NUCLEOTIDE SEQUENCE [LARGE SCALE GENOMIC DNA]</scope>
    <source>
        <strain evidence="3">cv. Nipponbare</strain>
    </source>
</reference>
<feature type="region of interest" description="Disordered" evidence="1">
    <location>
        <begin position="1"/>
        <end position="55"/>
    </location>
</feature>
<accession>A0A0P0X1F5</accession>
<dbReference type="InParanoid" id="A0A0P0X1F5"/>
<feature type="compositionally biased region" description="Basic and acidic residues" evidence="1">
    <location>
        <begin position="1"/>
        <end position="20"/>
    </location>
</feature>
<dbReference type="AlphaFoldDB" id="A0A0P0X1F5"/>
<feature type="compositionally biased region" description="Low complexity" evidence="1">
    <location>
        <begin position="36"/>
        <end position="55"/>
    </location>
</feature>
<keyword evidence="3" id="KW-1185">Reference proteome</keyword>
<proteinExistence type="predicted"/>
<reference evidence="2 3" key="2">
    <citation type="journal article" date="2013" name="Plant Cell Physiol.">
        <title>Rice Annotation Project Database (RAP-DB): an integrative and interactive database for rice genomics.</title>
        <authorList>
            <person name="Sakai H."/>
            <person name="Lee S.S."/>
            <person name="Tanaka T."/>
            <person name="Numa H."/>
            <person name="Kim J."/>
            <person name="Kawahara Y."/>
            <person name="Wakimoto H."/>
            <person name="Yang C.C."/>
            <person name="Iwamoto M."/>
            <person name="Abe T."/>
            <person name="Yamada Y."/>
            <person name="Muto A."/>
            <person name="Inokuchi H."/>
            <person name="Ikemura T."/>
            <person name="Matsumoto T."/>
            <person name="Sasaki T."/>
            <person name="Itoh T."/>
        </authorList>
    </citation>
    <scope>NUCLEOTIDE SEQUENCE [LARGE SCALE GENOMIC DNA]</scope>
    <source>
        <strain evidence="3">cv. Nipponbare</strain>
    </source>
</reference>
<dbReference type="SMR" id="A0A0P0X1F5"/>
<evidence type="ECO:0000256" key="1">
    <source>
        <dbReference type="SAM" id="MobiDB-lite"/>
    </source>
</evidence>
<feature type="compositionally biased region" description="Acidic residues" evidence="1">
    <location>
        <begin position="21"/>
        <end position="35"/>
    </location>
</feature>
<reference evidence="3" key="1">
    <citation type="journal article" date="2005" name="Nature">
        <title>The map-based sequence of the rice genome.</title>
        <authorList>
            <consortium name="International rice genome sequencing project (IRGSP)"/>
            <person name="Matsumoto T."/>
            <person name="Wu J."/>
            <person name="Kanamori H."/>
            <person name="Katayose Y."/>
            <person name="Fujisawa M."/>
            <person name="Namiki N."/>
            <person name="Mizuno H."/>
            <person name="Yamamoto K."/>
            <person name="Antonio B.A."/>
            <person name="Baba T."/>
            <person name="Sakata K."/>
            <person name="Nagamura Y."/>
            <person name="Aoki H."/>
            <person name="Arikawa K."/>
            <person name="Arita K."/>
            <person name="Bito T."/>
            <person name="Chiden Y."/>
            <person name="Fujitsuka N."/>
            <person name="Fukunaka R."/>
            <person name="Hamada M."/>
            <person name="Harada C."/>
            <person name="Hayashi A."/>
            <person name="Hijishita S."/>
            <person name="Honda M."/>
            <person name="Hosokawa S."/>
            <person name="Ichikawa Y."/>
            <person name="Idonuma A."/>
            <person name="Iijima M."/>
            <person name="Ikeda M."/>
            <person name="Ikeno M."/>
            <person name="Ito K."/>
            <person name="Ito S."/>
            <person name="Ito T."/>
            <person name="Ito Y."/>
            <person name="Ito Y."/>
            <person name="Iwabuchi A."/>
            <person name="Kamiya K."/>
            <person name="Karasawa W."/>
            <person name="Kurita K."/>
            <person name="Katagiri S."/>
            <person name="Kikuta A."/>
            <person name="Kobayashi H."/>
            <person name="Kobayashi N."/>
            <person name="Machita K."/>
            <person name="Maehara T."/>
            <person name="Masukawa M."/>
            <person name="Mizubayashi T."/>
            <person name="Mukai Y."/>
            <person name="Nagasaki H."/>
            <person name="Nagata Y."/>
            <person name="Naito S."/>
            <person name="Nakashima M."/>
            <person name="Nakama Y."/>
            <person name="Nakamichi Y."/>
            <person name="Nakamura M."/>
            <person name="Meguro A."/>
            <person name="Negishi M."/>
            <person name="Ohta I."/>
            <person name="Ohta T."/>
            <person name="Okamoto M."/>
            <person name="Ono N."/>
            <person name="Saji S."/>
            <person name="Sakaguchi M."/>
            <person name="Sakai K."/>
            <person name="Shibata M."/>
            <person name="Shimokawa T."/>
            <person name="Song J."/>
            <person name="Takazaki Y."/>
            <person name="Terasawa K."/>
            <person name="Tsugane M."/>
            <person name="Tsuji K."/>
            <person name="Ueda S."/>
            <person name="Waki K."/>
            <person name="Yamagata H."/>
            <person name="Yamamoto M."/>
            <person name="Yamamoto S."/>
            <person name="Yamane H."/>
            <person name="Yoshiki S."/>
            <person name="Yoshihara R."/>
            <person name="Yukawa K."/>
            <person name="Zhong H."/>
            <person name="Yano M."/>
            <person name="Yuan Q."/>
            <person name="Ouyang S."/>
            <person name="Liu J."/>
            <person name="Jones K.M."/>
            <person name="Gansberger K."/>
            <person name="Moffat K."/>
            <person name="Hill J."/>
            <person name="Bera J."/>
            <person name="Fadrosh D."/>
            <person name="Jin S."/>
            <person name="Johri S."/>
            <person name="Kim M."/>
            <person name="Overton L."/>
            <person name="Reardon M."/>
            <person name="Tsitrin T."/>
            <person name="Vuong H."/>
            <person name="Weaver B."/>
            <person name="Ciecko A."/>
            <person name="Tallon L."/>
            <person name="Jackson J."/>
            <person name="Pai G."/>
            <person name="Aken S.V."/>
            <person name="Utterback T."/>
            <person name="Reidmuller S."/>
            <person name="Feldblyum T."/>
            <person name="Hsiao J."/>
            <person name="Zismann V."/>
            <person name="Iobst S."/>
            <person name="de Vazeille A.R."/>
            <person name="Buell C.R."/>
            <person name="Ying K."/>
            <person name="Li Y."/>
            <person name="Lu T."/>
            <person name="Huang Y."/>
            <person name="Zhao Q."/>
            <person name="Feng Q."/>
            <person name="Zhang L."/>
            <person name="Zhu J."/>
            <person name="Weng Q."/>
            <person name="Mu J."/>
            <person name="Lu Y."/>
            <person name="Fan D."/>
            <person name="Liu Y."/>
            <person name="Guan J."/>
            <person name="Zhang Y."/>
            <person name="Yu S."/>
            <person name="Liu X."/>
            <person name="Zhang Y."/>
            <person name="Hong G."/>
            <person name="Han B."/>
            <person name="Choisne N."/>
            <person name="Demange N."/>
            <person name="Orjeda G."/>
            <person name="Samain S."/>
            <person name="Cattolico L."/>
            <person name="Pelletier E."/>
            <person name="Couloux A."/>
            <person name="Segurens B."/>
            <person name="Wincker P."/>
            <person name="D'Hont A."/>
            <person name="Scarpelli C."/>
            <person name="Weissenbach J."/>
            <person name="Salanoubat M."/>
            <person name="Quetier F."/>
            <person name="Yu Y."/>
            <person name="Kim H.R."/>
            <person name="Rambo T."/>
            <person name="Currie J."/>
            <person name="Collura K."/>
            <person name="Luo M."/>
            <person name="Yang T."/>
            <person name="Ammiraju J.S.S."/>
            <person name="Engler F."/>
            <person name="Soderlund C."/>
            <person name="Wing R.A."/>
            <person name="Palmer L.E."/>
            <person name="de la Bastide M."/>
            <person name="Spiegel L."/>
            <person name="Nascimento L."/>
            <person name="Zutavern T."/>
            <person name="O'Shaughnessy A."/>
            <person name="Dike S."/>
            <person name="Dedhia N."/>
            <person name="Preston R."/>
            <person name="Balija V."/>
            <person name="McCombie W.R."/>
            <person name="Chow T."/>
            <person name="Chen H."/>
            <person name="Chung M."/>
            <person name="Chen C."/>
            <person name="Shaw J."/>
            <person name="Wu H."/>
            <person name="Hsiao K."/>
            <person name="Chao Y."/>
            <person name="Chu M."/>
            <person name="Cheng C."/>
            <person name="Hour A."/>
            <person name="Lee P."/>
            <person name="Lin S."/>
            <person name="Lin Y."/>
            <person name="Liou J."/>
            <person name="Liu S."/>
            <person name="Hsing Y."/>
            <person name="Raghuvanshi S."/>
            <person name="Mohanty A."/>
            <person name="Bharti A.K."/>
            <person name="Gaur A."/>
            <person name="Gupta V."/>
            <person name="Kumar D."/>
            <person name="Ravi V."/>
            <person name="Vij S."/>
            <person name="Kapur A."/>
            <person name="Khurana P."/>
            <person name="Khurana P."/>
            <person name="Khurana J.P."/>
            <person name="Tyagi A.K."/>
            <person name="Gaikwad K."/>
            <person name="Singh A."/>
            <person name="Dalal V."/>
            <person name="Srivastava S."/>
            <person name="Dixit A."/>
            <person name="Pal A.K."/>
            <person name="Ghazi I.A."/>
            <person name="Yadav M."/>
            <person name="Pandit A."/>
            <person name="Bhargava A."/>
            <person name="Sureshbabu K."/>
            <person name="Batra K."/>
            <person name="Sharma T.R."/>
            <person name="Mohapatra T."/>
            <person name="Singh N.K."/>
            <person name="Messing J."/>
            <person name="Nelson A.B."/>
            <person name="Fuks G."/>
            <person name="Kavchok S."/>
            <person name="Keizer G."/>
            <person name="Linton E."/>
            <person name="Llaca V."/>
            <person name="Song R."/>
            <person name="Tanyolac B."/>
            <person name="Young S."/>
            <person name="Ho-Il K."/>
            <person name="Hahn J.H."/>
            <person name="Sangsakoo G."/>
            <person name="Vanavichit A."/>
            <person name="de Mattos Luiz.A.T."/>
            <person name="Zimmer P.D."/>
            <person name="Malone G."/>
            <person name="Dellagostin O."/>
            <person name="de Oliveira A.C."/>
            <person name="Bevan M."/>
            <person name="Bancroft I."/>
            <person name="Minx P."/>
            <person name="Cordum H."/>
            <person name="Wilson R."/>
            <person name="Cheng Z."/>
            <person name="Jin W."/>
            <person name="Jiang J."/>
            <person name="Leong S.A."/>
            <person name="Iwama H."/>
            <person name="Gojobori T."/>
            <person name="Itoh T."/>
            <person name="Niimura Y."/>
            <person name="Fujii Y."/>
            <person name="Habara T."/>
            <person name="Sakai H."/>
            <person name="Sato Y."/>
            <person name="Wilson G."/>
            <person name="Kumar K."/>
            <person name="McCouch S."/>
            <person name="Juretic N."/>
            <person name="Hoen D."/>
            <person name="Wright S."/>
            <person name="Bruskiewich R."/>
            <person name="Bureau T."/>
            <person name="Miyao A."/>
            <person name="Hirochika H."/>
            <person name="Nishikawa T."/>
            <person name="Kadowaki K."/>
            <person name="Sugiura M."/>
            <person name="Burr B."/>
            <person name="Sasaki T."/>
        </authorList>
    </citation>
    <scope>NUCLEOTIDE SEQUENCE [LARGE SCALE GENOMIC DNA]</scope>
    <source>
        <strain evidence="3">cv. Nipponbare</strain>
    </source>
</reference>
<name>A0A0P0X1F5_ORYSJ</name>
<dbReference type="EMBL" id="AP014962">
    <property type="protein sequence ID" value="BAS99538.1"/>
    <property type="molecule type" value="Genomic_DNA"/>
</dbReference>
<evidence type="ECO:0000313" key="2">
    <source>
        <dbReference type="EMBL" id="BAS99538.1"/>
    </source>
</evidence>
<evidence type="ECO:0000313" key="3">
    <source>
        <dbReference type="Proteomes" id="UP000059680"/>
    </source>
</evidence>
<dbReference type="PaxDb" id="39947-A0A0P0X1F5"/>